<comment type="caution">
    <text evidence="4">The sequence shown here is derived from an EMBL/GenBank/DDBJ whole genome shotgun (WGS) entry which is preliminary data.</text>
</comment>
<sequence length="444" mass="50387">MLRLFVLLAFVLQFIHAPPNLLFQGVQLQRKVEMAMREHSPVWEQTIVDKDNILDARKIIDAMAENTQFLSTECSQDIGLSVRALLEFERGVLQGNVTLTDFDREVILPMLDSAGRISPALLKGHIYFAGHFSECKAVDFAIEGRTRRFRGEYFRVAVDVAFKDNSVNGSCEKAAVVFKFGVCLPAGCSSADLRGIFKPENGAPAIRNPVCDVQRTNDDLPPLDAGFYVTVSIMGVIAVISILAGALDYFFSDTAEKAGATNALPWRLFMSFSLYANITSIYDVSGANKDGQIGPIHCIRFFSMSWVVLGHFFSTFMAVAANPFDILKMGKDLLSEIIMNAYFAVDSFFFMSGVLLTFIWFKNYYKNPQATNSPIAWIMFYVHRIIRLSPPYYMMVAFYTWVLKQLFVDLPMNMTPLYNADFCRETWYIELLYAHNWWDHDRPV</sequence>
<evidence type="ECO:0000259" key="3">
    <source>
        <dbReference type="SMART" id="SM00703"/>
    </source>
</evidence>
<dbReference type="InterPro" id="IPR006621">
    <property type="entry name" value="Nose-resist-to-fluoxetine_N"/>
</dbReference>
<dbReference type="SMART" id="SM00703">
    <property type="entry name" value="NRF"/>
    <property type="match status" value="1"/>
</dbReference>
<name>A0AAV5SRL3_9BILA</name>
<dbReference type="InterPro" id="IPR052728">
    <property type="entry name" value="O2_lipid_transport_reg"/>
</dbReference>
<feature type="signal peptide" evidence="2">
    <location>
        <begin position="1"/>
        <end position="17"/>
    </location>
</feature>
<dbReference type="PANTHER" id="PTHR11161">
    <property type="entry name" value="O-ACYLTRANSFERASE"/>
    <property type="match status" value="1"/>
</dbReference>
<gene>
    <name evidence="4" type="ORF">PENTCL1PPCAC_7430</name>
</gene>
<dbReference type="PANTHER" id="PTHR11161:SF55">
    <property type="entry name" value="NOSE RESISTANT-TO-FLUOXETINE PROTEIN N-TERMINAL DOMAIN-CONTAINING PROTEIN"/>
    <property type="match status" value="1"/>
</dbReference>
<protein>
    <recommendedName>
        <fullName evidence="3">Nose resistant-to-fluoxetine protein N-terminal domain-containing protein</fullName>
    </recommendedName>
</protein>
<dbReference type="AlphaFoldDB" id="A0AAV5SRL3"/>
<feature type="transmembrane region" description="Helical" evidence="1">
    <location>
        <begin position="225"/>
        <end position="251"/>
    </location>
</feature>
<proteinExistence type="predicted"/>
<accession>A0AAV5SRL3</accession>
<dbReference type="Pfam" id="PF20146">
    <property type="entry name" value="NRF"/>
    <property type="match status" value="1"/>
</dbReference>
<feature type="chain" id="PRO_5043360803" description="Nose resistant-to-fluoxetine protein N-terminal domain-containing protein" evidence="2">
    <location>
        <begin position="18"/>
        <end position="444"/>
    </location>
</feature>
<reference evidence="4" key="1">
    <citation type="submission" date="2023-10" db="EMBL/GenBank/DDBJ databases">
        <title>Genome assembly of Pristionchus species.</title>
        <authorList>
            <person name="Yoshida K."/>
            <person name="Sommer R.J."/>
        </authorList>
    </citation>
    <scope>NUCLEOTIDE SEQUENCE</scope>
    <source>
        <strain evidence="4">RS0144</strain>
    </source>
</reference>
<evidence type="ECO:0000256" key="2">
    <source>
        <dbReference type="SAM" id="SignalP"/>
    </source>
</evidence>
<keyword evidence="1" id="KW-1133">Transmembrane helix</keyword>
<feature type="transmembrane region" description="Helical" evidence="1">
    <location>
        <begin position="302"/>
        <end position="321"/>
    </location>
</feature>
<dbReference type="EMBL" id="BTSX01000002">
    <property type="protein sequence ID" value="GMS85255.1"/>
    <property type="molecule type" value="Genomic_DNA"/>
</dbReference>
<feature type="domain" description="Nose resistant-to-fluoxetine protein N-terminal" evidence="3">
    <location>
        <begin position="71"/>
        <end position="217"/>
    </location>
</feature>
<evidence type="ECO:0000256" key="1">
    <source>
        <dbReference type="SAM" id="Phobius"/>
    </source>
</evidence>
<keyword evidence="2" id="KW-0732">Signal</keyword>
<organism evidence="4 5">
    <name type="scientific">Pristionchus entomophagus</name>
    <dbReference type="NCBI Taxonomy" id="358040"/>
    <lineage>
        <taxon>Eukaryota</taxon>
        <taxon>Metazoa</taxon>
        <taxon>Ecdysozoa</taxon>
        <taxon>Nematoda</taxon>
        <taxon>Chromadorea</taxon>
        <taxon>Rhabditida</taxon>
        <taxon>Rhabditina</taxon>
        <taxon>Diplogasteromorpha</taxon>
        <taxon>Diplogasteroidea</taxon>
        <taxon>Neodiplogasteridae</taxon>
        <taxon>Pristionchus</taxon>
    </lineage>
</organism>
<keyword evidence="5" id="KW-1185">Reference proteome</keyword>
<feature type="transmembrane region" description="Helical" evidence="1">
    <location>
        <begin position="381"/>
        <end position="402"/>
    </location>
</feature>
<keyword evidence="1" id="KW-0812">Transmembrane</keyword>
<keyword evidence="1" id="KW-0472">Membrane</keyword>
<feature type="transmembrane region" description="Helical" evidence="1">
    <location>
        <begin position="341"/>
        <end position="361"/>
    </location>
</feature>
<dbReference type="Proteomes" id="UP001432027">
    <property type="component" value="Unassembled WGS sequence"/>
</dbReference>
<evidence type="ECO:0000313" key="4">
    <source>
        <dbReference type="EMBL" id="GMS85255.1"/>
    </source>
</evidence>
<evidence type="ECO:0000313" key="5">
    <source>
        <dbReference type="Proteomes" id="UP001432027"/>
    </source>
</evidence>
<feature type="non-terminal residue" evidence="4">
    <location>
        <position position="444"/>
    </location>
</feature>